<dbReference type="GO" id="GO:0046982">
    <property type="term" value="F:protein heterodimerization activity"/>
    <property type="evidence" value="ECO:0007669"/>
    <property type="project" value="InterPro"/>
</dbReference>
<dbReference type="PANTHER" id="PTHR11380:SF5">
    <property type="entry name" value="TRANSCRIPTION INITIATION FACTOR TFIID SUBUNIT 13"/>
    <property type="match status" value="1"/>
</dbReference>
<evidence type="ECO:0000256" key="3">
    <source>
        <dbReference type="ARBA" id="ARBA00023163"/>
    </source>
</evidence>
<dbReference type="RefSeq" id="XP_013762112.1">
    <property type="nucleotide sequence ID" value="XM_013906658.1"/>
</dbReference>
<comment type="subcellular location">
    <subcellularLocation>
        <location evidence="1">Nucleus</location>
    </subcellularLocation>
</comment>
<evidence type="ECO:0000256" key="4">
    <source>
        <dbReference type="ARBA" id="ARBA00023242"/>
    </source>
</evidence>
<dbReference type="GO" id="GO:0006366">
    <property type="term" value="P:transcription by RNA polymerase II"/>
    <property type="evidence" value="ECO:0007669"/>
    <property type="project" value="InterPro"/>
</dbReference>
<evidence type="ECO:0000313" key="8">
    <source>
        <dbReference type="EMBL" id="KNC52108.1"/>
    </source>
</evidence>
<dbReference type="GO" id="GO:0003743">
    <property type="term" value="F:translation initiation factor activity"/>
    <property type="evidence" value="ECO:0007669"/>
    <property type="project" value="UniProtKB-KW"/>
</dbReference>
<dbReference type="AlphaFoldDB" id="A0A0L0DL55"/>
<evidence type="ECO:0000256" key="6">
    <source>
        <dbReference type="ARBA" id="ARBA00040136"/>
    </source>
</evidence>
<dbReference type="STRING" id="461836.A0A0L0DL55"/>
<keyword evidence="8" id="KW-0396">Initiation factor</keyword>
<dbReference type="EMBL" id="GL349436">
    <property type="protein sequence ID" value="KNC52108.1"/>
    <property type="molecule type" value="Genomic_DNA"/>
</dbReference>
<proteinExistence type="inferred from homology"/>
<keyword evidence="4" id="KW-0539">Nucleus</keyword>
<gene>
    <name evidence="8" type="ORF">AMSG_00935</name>
</gene>
<evidence type="ECO:0000256" key="1">
    <source>
        <dbReference type="ARBA" id="ARBA00004123"/>
    </source>
</evidence>
<protein>
    <recommendedName>
        <fullName evidence="6">Transcription initiation factor TFIID subunit 13</fullName>
    </recommendedName>
</protein>
<keyword evidence="8" id="KW-0648">Protein biosynthesis</keyword>
<keyword evidence="3" id="KW-0804">Transcription</keyword>
<reference evidence="8 9" key="1">
    <citation type="submission" date="2010-05" db="EMBL/GenBank/DDBJ databases">
        <title>The Genome Sequence of Thecamonas trahens ATCC 50062.</title>
        <authorList>
            <consortium name="The Broad Institute Genome Sequencing Platform"/>
            <person name="Russ C."/>
            <person name="Cuomo C."/>
            <person name="Shea T."/>
            <person name="Young S.K."/>
            <person name="Zeng Q."/>
            <person name="Koehrsen M."/>
            <person name="Haas B."/>
            <person name="Borodovsky M."/>
            <person name="Guigo R."/>
            <person name="Alvarado L."/>
            <person name="Berlin A."/>
            <person name="Bochicchio J."/>
            <person name="Borenstein D."/>
            <person name="Chapman S."/>
            <person name="Chen Z."/>
            <person name="Freedman E."/>
            <person name="Gellesch M."/>
            <person name="Goldberg J."/>
            <person name="Griggs A."/>
            <person name="Gujja S."/>
            <person name="Heilman E."/>
            <person name="Heiman D."/>
            <person name="Hepburn T."/>
            <person name="Howarth C."/>
            <person name="Jen D."/>
            <person name="Larson L."/>
            <person name="Mehta T."/>
            <person name="Park D."/>
            <person name="Pearson M."/>
            <person name="Roberts A."/>
            <person name="Saif S."/>
            <person name="Shenoy N."/>
            <person name="Sisk P."/>
            <person name="Stolte C."/>
            <person name="Sykes S."/>
            <person name="Thomson T."/>
            <person name="Walk T."/>
            <person name="White J."/>
            <person name="Yandava C."/>
            <person name="Burger G."/>
            <person name="Gray M.W."/>
            <person name="Holland P.W.H."/>
            <person name="King N."/>
            <person name="Lang F.B.F."/>
            <person name="Roger A.J."/>
            <person name="Ruiz-Trillo I."/>
            <person name="Lander E."/>
            <person name="Nusbaum C."/>
        </authorList>
    </citation>
    <scope>NUCLEOTIDE SEQUENCE [LARGE SCALE GENOMIC DNA]</scope>
    <source>
        <strain evidence="8 9">ATCC 50062</strain>
    </source>
</reference>
<evidence type="ECO:0000313" key="9">
    <source>
        <dbReference type="Proteomes" id="UP000054408"/>
    </source>
</evidence>
<dbReference type="CDD" id="cd07978">
    <property type="entry name" value="HFD_TAF13"/>
    <property type="match status" value="1"/>
</dbReference>
<organism evidence="8 9">
    <name type="scientific">Thecamonas trahens ATCC 50062</name>
    <dbReference type="NCBI Taxonomy" id="461836"/>
    <lineage>
        <taxon>Eukaryota</taxon>
        <taxon>Apusozoa</taxon>
        <taxon>Apusomonadida</taxon>
        <taxon>Apusomonadidae</taxon>
        <taxon>Thecamonas</taxon>
    </lineage>
</organism>
<dbReference type="Proteomes" id="UP000054408">
    <property type="component" value="Unassembled WGS sequence"/>
</dbReference>
<dbReference type="InterPro" id="IPR009072">
    <property type="entry name" value="Histone-fold"/>
</dbReference>
<dbReference type="Gene3D" id="1.10.20.10">
    <property type="entry name" value="Histone, subunit A"/>
    <property type="match status" value="1"/>
</dbReference>
<dbReference type="GeneID" id="25560710"/>
<dbReference type="PANTHER" id="PTHR11380">
    <property type="entry name" value="TRANSCRIPTION INITIATION FACTOR TFIID/SUPT3-RELATED"/>
    <property type="match status" value="1"/>
</dbReference>
<dbReference type="SUPFAM" id="SSF47113">
    <property type="entry name" value="Histone-fold"/>
    <property type="match status" value="1"/>
</dbReference>
<evidence type="ECO:0000256" key="7">
    <source>
        <dbReference type="SAM" id="MobiDB-lite"/>
    </source>
</evidence>
<dbReference type="InterPro" id="IPR003195">
    <property type="entry name" value="TFIID_TAF13"/>
</dbReference>
<feature type="region of interest" description="Disordered" evidence="7">
    <location>
        <begin position="1"/>
        <end position="97"/>
    </location>
</feature>
<keyword evidence="9" id="KW-1185">Reference proteome</keyword>
<dbReference type="GO" id="GO:0005634">
    <property type="term" value="C:nucleus"/>
    <property type="evidence" value="ECO:0007669"/>
    <property type="project" value="UniProtKB-SubCell"/>
</dbReference>
<dbReference type="eggNOG" id="KOG3901">
    <property type="taxonomic scope" value="Eukaryota"/>
</dbReference>
<keyword evidence="2" id="KW-0805">Transcription regulation</keyword>
<name>A0A0L0DL55_THETB</name>
<dbReference type="OrthoDB" id="10266074at2759"/>
<sequence length="243" mass="26758">MNGVSEEVPPPQAGSEQAGLGATRELAGPAAADEQHAAVGQEAEVQPMVTEEAQESPAAEADKTGGEGEAVEVQAEGGSRKRARDDGGEGEDEVDDERLAKERLACLAYLDEQRRALEADIRGRTAAEVVVDGELKPHSLFTSMLEEMVFGFGDVSQPLSATVNAVEDIVVDYIRSMTLAALQVAERRGKLMAEDFLFLIRNDDKKYERVRELLNMREVIKRERANFEQEKTMLEPATKRRKR</sequence>
<comment type="similarity">
    <text evidence="5">Belongs to the TAF13 family.</text>
</comment>
<dbReference type="Pfam" id="PF02269">
    <property type="entry name" value="TFIID-18kDa"/>
    <property type="match status" value="1"/>
</dbReference>
<evidence type="ECO:0000256" key="5">
    <source>
        <dbReference type="ARBA" id="ARBA00038392"/>
    </source>
</evidence>
<accession>A0A0L0DL55</accession>
<evidence type="ECO:0000256" key="2">
    <source>
        <dbReference type="ARBA" id="ARBA00023015"/>
    </source>
</evidence>